<keyword evidence="3" id="KW-1185">Reference proteome</keyword>
<reference evidence="3" key="1">
    <citation type="journal article" date="2019" name="Int. J. Syst. Evol. Microbiol.">
        <title>The Global Catalogue of Microorganisms (GCM) 10K type strain sequencing project: providing services to taxonomists for standard genome sequencing and annotation.</title>
        <authorList>
            <consortium name="The Broad Institute Genomics Platform"/>
            <consortium name="The Broad Institute Genome Sequencing Center for Infectious Disease"/>
            <person name="Wu L."/>
            <person name="Ma J."/>
        </authorList>
    </citation>
    <scope>NUCLEOTIDE SEQUENCE [LARGE SCALE GENOMIC DNA]</scope>
    <source>
        <strain evidence="3">JCM 17983</strain>
    </source>
</reference>
<dbReference type="Pfam" id="PF13649">
    <property type="entry name" value="Methyltransf_25"/>
    <property type="match status" value="1"/>
</dbReference>
<evidence type="ECO:0000313" key="3">
    <source>
        <dbReference type="Proteomes" id="UP001500457"/>
    </source>
</evidence>
<sequence length="280" mass="29109">MSEVAAGNAAMRDAWDGDTGAFWAEHADRFDAAVAGHRGPFLEAAAVVGGESVLDVGCGAGQTTVDLAPRAAPAIVTGIDLSTRLLAIAARRAAAAGLTNTVFETGDAQVHPFPPGGTDVVVSRHGTMFFADKPAAFANLARALRSGGRMVLLTWQGLEHQEWIRSFLTILAAGRDVAFPPPHGPSPLSLGDPDGVRALLEGAGLVDVELTGHRAPMTFGDDPDDAVGYVTGQQAGLLADLSPAAREDAIAALRADLAAHHDELGVRYDSATWIVRARRP</sequence>
<dbReference type="GO" id="GO:0008168">
    <property type="term" value="F:methyltransferase activity"/>
    <property type="evidence" value="ECO:0007669"/>
    <property type="project" value="UniProtKB-KW"/>
</dbReference>
<dbReference type="EMBL" id="BAABHQ010000005">
    <property type="protein sequence ID" value="GAA4874103.1"/>
    <property type="molecule type" value="Genomic_DNA"/>
</dbReference>
<name>A0ABP9EBE5_9PSEU</name>
<dbReference type="PANTHER" id="PTHR43591">
    <property type="entry name" value="METHYLTRANSFERASE"/>
    <property type="match status" value="1"/>
</dbReference>
<dbReference type="InterPro" id="IPR041698">
    <property type="entry name" value="Methyltransf_25"/>
</dbReference>
<keyword evidence="2" id="KW-0808">Transferase</keyword>
<proteinExistence type="predicted"/>
<feature type="domain" description="Methyltransferase" evidence="1">
    <location>
        <begin position="53"/>
        <end position="148"/>
    </location>
</feature>
<dbReference type="PANTHER" id="PTHR43591:SF24">
    <property type="entry name" value="2-METHOXY-6-POLYPRENYL-1,4-BENZOQUINOL METHYLASE, MITOCHONDRIAL"/>
    <property type="match status" value="1"/>
</dbReference>
<organism evidence="2 3">
    <name type="scientific">Actinomycetospora straminea</name>
    <dbReference type="NCBI Taxonomy" id="663607"/>
    <lineage>
        <taxon>Bacteria</taxon>
        <taxon>Bacillati</taxon>
        <taxon>Actinomycetota</taxon>
        <taxon>Actinomycetes</taxon>
        <taxon>Pseudonocardiales</taxon>
        <taxon>Pseudonocardiaceae</taxon>
        <taxon>Actinomycetospora</taxon>
    </lineage>
</organism>
<dbReference type="Gene3D" id="3.40.50.150">
    <property type="entry name" value="Vaccinia Virus protein VP39"/>
    <property type="match status" value="1"/>
</dbReference>
<dbReference type="SUPFAM" id="SSF53335">
    <property type="entry name" value="S-adenosyl-L-methionine-dependent methyltransferases"/>
    <property type="match status" value="1"/>
</dbReference>
<dbReference type="InterPro" id="IPR029063">
    <property type="entry name" value="SAM-dependent_MTases_sf"/>
</dbReference>
<accession>A0ABP9EBE5</accession>
<protein>
    <submittedName>
        <fullName evidence="2">Class I SAM-dependent methyltransferase</fullName>
    </submittedName>
</protein>
<evidence type="ECO:0000259" key="1">
    <source>
        <dbReference type="Pfam" id="PF13649"/>
    </source>
</evidence>
<gene>
    <name evidence="2" type="ORF">GCM10023203_25080</name>
</gene>
<comment type="caution">
    <text evidence="2">The sequence shown here is derived from an EMBL/GenBank/DDBJ whole genome shotgun (WGS) entry which is preliminary data.</text>
</comment>
<dbReference type="RefSeq" id="WP_274230771.1">
    <property type="nucleotide sequence ID" value="NZ_BAABHQ010000005.1"/>
</dbReference>
<dbReference type="GO" id="GO:0032259">
    <property type="term" value="P:methylation"/>
    <property type="evidence" value="ECO:0007669"/>
    <property type="project" value="UniProtKB-KW"/>
</dbReference>
<evidence type="ECO:0000313" key="2">
    <source>
        <dbReference type="EMBL" id="GAA4874103.1"/>
    </source>
</evidence>
<dbReference type="Proteomes" id="UP001500457">
    <property type="component" value="Unassembled WGS sequence"/>
</dbReference>
<dbReference type="CDD" id="cd02440">
    <property type="entry name" value="AdoMet_MTases"/>
    <property type="match status" value="1"/>
</dbReference>
<keyword evidence="2" id="KW-0489">Methyltransferase</keyword>